<sequence>MTVTQIPIWLDCDPGHDDMIAILLSCFHPNFKLLGISTTFGNSSCENTTNNTLSILTKFQKTGIPVYQGWKVPLIKKPSFAPSIHGKSGLAGTELPTPQTSIENPSRDDKEQIEQFYSYLKTQVEKYENEISIVATGPLTNIGNFFQKYPDLKEKVKFVSIMGGGIEISNWKAGEFNIWCDPHSANFIFQDPIIAPKTILLPIDVTHTAILSESVEKRILNEPNTTPLRKMLYELMVFFKDTYVKEQGFVDGPPIHDPLAVIVLLEEYGVENMGIESIRYQLDTVEEGELEGKLEYKPNDRGVKVVTKLDIEKFWEIILKVITIADGDHAVEC</sequence>
<evidence type="ECO:0000313" key="5">
    <source>
        <dbReference type="EMBL" id="ODQ60132.1"/>
    </source>
</evidence>
<dbReference type="GO" id="GO:0006152">
    <property type="term" value="P:purine nucleoside catabolic process"/>
    <property type="evidence" value="ECO:0007669"/>
    <property type="project" value="TreeGrafter"/>
</dbReference>
<dbReference type="GO" id="GO:0008655">
    <property type="term" value="P:pyrimidine-containing compound salvage"/>
    <property type="evidence" value="ECO:0007669"/>
    <property type="project" value="EnsemblFungi"/>
</dbReference>
<dbReference type="GeneID" id="30200666"/>
<dbReference type="GO" id="GO:0045437">
    <property type="term" value="F:uridine nucleosidase activity"/>
    <property type="evidence" value="ECO:0007669"/>
    <property type="project" value="EnsemblFungi"/>
</dbReference>
<keyword evidence="2" id="KW-0378">Hydrolase</keyword>
<dbReference type="GO" id="GO:0005829">
    <property type="term" value="C:cytosol"/>
    <property type="evidence" value="ECO:0007669"/>
    <property type="project" value="TreeGrafter"/>
</dbReference>
<dbReference type="Proteomes" id="UP000094112">
    <property type="component" value="Unassembled WGS sequence"/>
</dbReference>
<dbReference type="Gene3D" id="3.90.245.10">
    <property type="entry name" value="Ribonucleoside hydrolase-like"/>
    <property type="match status" value="1"/>
</dbReference>
<dbReference type="STRING" id="683960.A0A1E3P5F0"/>
<dbReference type="PANTHER" id="PTHR12304">
    <property type="entry name" value="INOSINE-URIDINE PREFERRING NUCLEOSIDE HYDROLASE"/>
    <property type="match status" value="1"/>
</dbReference>
<dbReference type="GO" id="GO:0070635">
    <property type="term" value="F:nicotinamide riboside hydrolase activity"/>
    <property type="evidence" value="ECO:0007669"/>
    <property type="project" value="EnsemblFungi"/>
</dbReference>
<keyword evidence="3" id="KW-0326">Glycosidase</keyword>
<name>A0A1E3P5F0_WICAA</name>
<dbReference type="GO" id="GO:0006216">
    <property type="term" value="P:cytidine catabolic process"/>
    <property type="evidence" value="ECO:0007669"/>
    <property type="project" value="EnsemblFungi"/>
</dbReference>
<evidence type="ECO:0000256" key="2">
    <source>
        <dbReference type="ARBA" id="ARBA00022801"/>
    </source>
</evidence>
<evidence type="ECO:0000256" key="3">
    <source>
        <dbReference type="ARBA" id="ARBA00023295"/>
    </source>
</evidence>
<organism evidence="5 6">
    <name type="scientific">Wickerhamomyces anomalus (strain ATCC 58044 / CBS 1984 / NCYC 433 / NRRL Y-366-8)</name>
    <name type="common">Yeast</name>
    <name type="synonym">Hansenula anomala</name>
    <dbReference type="NCBI Taxonomy" id="683960"/>
    <lineage>
        <taxon>Eukaryota</taxon>
        <taxon>Fungi</taxon>
        <taxon>Dikarya</taxon>
        <taxon>Ascomycota</taxon>
        <taxon>Saccharomycotina</taxon>
        <taxon>Saccharomycetes</taxon>
        <taxon>Phaffomycetales</taxon>
        <taxon>Wickerhamomycetaceae</taxon>
        <taxon>Wickerhamomyces</taxon>
    </lineage>
</organism>
<dbReference type="AlphaFoldDB" id="A0A1E3P5F0"/>
<protein>
    <recommendedName>
        <fullName evidence="4">Inosine/uridine-preferring nucleoside hydrolase domain-containing protein</fullName>
    </recommendedName>
</protein>
<dbReference type="PANTHER" id="PTHR12304:SF4">
    <property type="entry name" value="URIDINE NUCLEOSIDASE"/>
    <property type="match status" value="1"/>
</dbReference>
<dbReference type="Pfam" id="PF01156">
    <property type="entry name" value="IU_nuc_hydro"/>
    <property type="match status" value="1"/>
</dbReference>
<dbReference type="GO" id="GO:0034355">
    <property type="term" value="P:NAD+ biosynthetic process via the salvage pathway"/>
    <property type="evidence" value="ECO:0007669"/>
    <property type="project" value="EnsemblFungi"/>
</dbReference>
<dbReference type="CDD" id="cd02651">
    <property type="entry name" value="nuc_hydro_IU_UC_XIUA"/>
    <property type="match status" value="1"/>
</dbReference>
<dbReference type="GO" id="GO:0070636">
    <property type="term" value="F:nicotinic acid riboside hydrolase activity"/>
    <property type="evidence" value="ECO:0007669"/>
    <property type="project" value="EnsemblFungi"/>
</dbReference>
<evidence type="ECO:0000313" key="6">
    <source>
        <dbReference type="Proteomes" id="UP000094112"/>
    </source>
</evidence>
<gene>
    <name evidence="5" type="ORF">WICANDRAFT_62695</name>
</gene>
<dbReference type="InterPro" id="IPR001910">
    <property type="entry name" value="Inosine/uridine_hydrolase_dom"/>
</dbReference>
<keyword evidence="6" id="KW-1185">Reference proteome</keyword>
<evidence type="ECO:0000256" key="1">
    <source>
        <dbReference type="ARBA" id="ARBA00009176"/>
    </source>
</evidence>
<comment type="similarity">
    <text evidence="1">Belongs to the IUNH family.</text>
</comment>
<feature type="domain" description="Inosine/uridine-preferring nucleoside hydrolase" evidence="4">
    <location>
        <begin position="8"/>
        <end position="316"/>
    </location>
</feature>
<dbReference type="InterPro" id="IPR023186">
    <property type="entry name" value="IUNH"/>
</dbReference>
<dbReference type="OrthoDB" id="432381at2759"/>
<dbReference type="InterPro" id="IPR036452">
    <property type="entry name" value="Ribo_hydro-like"/>
</dbReference>
<dbReference type="EMBL" id="KV454210">
    <property type="protein sequence ID" value="ODQ60132.1"/>
    <property type="molecule type" value="Genomic_DNA"/>
</dbReference>
<accession>A0A1E3P5F0</accession>
<evidence type="ECO:0000259" key="4">
    <source>
        <dbReference type="Pfam" id="PF01156"/>
    </source>
</evidence>
<dbReference type="SUPFAM" id="SSF53590">
    <property type="entry name" value="Nucleoside hydrolase"/>
    <property type="match status" value="1"/>
</dbReference>
<dbReference type="GO" id="GO:0019358">
    <property type="term" value="P:nicotinate nucleotide salvage"/>
    <property type="evidence" value="ECO:0007669"/>
    <property type="project" value="EnsemblFungi"/>
</dbReference>
<reference evidence="5 6" key="1">
    <citation type="journal article" date="2016" name="Proc. Natl. Acad. Sci. U.S.A.">
        <title>Comparative genomics of biotechnologically important yeasts.</title>
        <authorList>
            <person name="Riley R."/>
            <person name="Haridas S."/>
            <person name="Wolfe K.H."/>
            <person name="Lopes M.R."/>
            <person name="Hittinger C.T."/>
            <person name="Goeker M."/>
            <person name="Salamov A.A."/>
            <person name="Wisecaver J.H."/>
            <person name="Long T.M."/>
            <person name="Calvey C.H."/>
            <person name="Aerts A.L."/>
            <person name="Barry K.W."/>
            <person name="Choi C."/>
            <person name="Clum A."/>
            <person name="Coughlan A.Y."/>
            <person name="Deshpande S."/>
            <person name="Douglass A.P."/>
            <person name="Hanson S.J."/>
            <person name="Klenk H.-P."/>
            <person name="LaButti K.M."/>
            <person name="Lapidus A."/>
            <person name="Lindquist E.A."/>
            <person name="Lipzen A.M."/>
            <person name="Meier-Kolthoff J.P."/>
            <person name="Ohm R.A."/>
            <person name="Otillar R.P."/>
            <person name="Pangilinan J.L."/>
            <person name="Peng Y."/>
            <person name="Rokas A."/>
            <person name="Rosa C.A."/>
            <person name="Scheuner C."/>
            <person name="Sibirny A.A."/>
            <person name="Slot J.C."/>
            <person name="Stielow J.B."/>
            <person name="Sun H."/>
            <person name="Kurtzman C.P."/>
            <person name="Blackwell M."/>
            <person name="Grigoriev I.V."/>
            <person name="Jeffries T.W."/>
        </authorList>
    </citation>
    <scope>NUCLEOTIDE SEQUENCE [LARGE SCALE GENOMIC DNA]</scope>
    <source>
        <strain evidence="6">ATCC 58044 / CBS 1984 / NCYC 433 / NRRL Y-366-8</strain>
    </source>
</reference>
<dbReference type="GO" id="GO:0008477">
    <property type="term" value="F:purine nucleosidase activity"/>
    <property type="evidence" value="ECO:0007669"/>
    <property type="project" value="TreeGrafter"/>
</dbReference>
<dbReference type="GO" id="GO:0006218">
    <property type="term" value="P:uridine catabolic process"/>
    <property type="evidence" value="ECO:0007669"/>
    <property type="project" value="EnsemblFungi"/>
</dbReference>
<dbReference type="RefSeq" id="XP_019039339.1">
    <property type="nucleotide sequence ID" value="XM_019183420.1"/>
</dbReference>
<proteinExistence type="inferred from homology"/>